<reference evidence="1" key="1">
    <citation type="submission" date="2022-01" db="EMBL/GenBank/DDBJ databases">
        <title>Genome sequnece data of strain Bradyrhizobium sp. nov.</title>
        <authorList>
            <person name="Zhang J."/>
        </authorList>
    </citation>
    <scope>NUCLEOTIDE SEQUENCE</scope>
    <source>
        <strain evidence="2">WYCCWR 12774</strain>
        <strain evidence="1">WYCCWR 13023</strain>
    </source>
</reference>
<sequence>MTVRLIKHEAVPGTGSFEVRFADGRRSVYCYFDDLPSRRLRPKQMLREQALDLATMFARIMRGLIEGWSQGKGPPA</sequence>
<comment type="caution">
    <text evidence="1">The sequence shown here is derived from an EMBL/GenBank/DDBJ whole genome shotgun (WGS) entry which is preliminary data.</text>
</comment>
<dbReference type="Proteomes" id="UP001139012">
    <property type="component" value="Unassembled WGS sequence"/>
</dbReference>
<keyword evidence="3" id="KW-1185">Reference proteome</keyword>
<evidence type="ECO:0000313" key="4">
    <source>
        <dbReference type="Proteomes" id="UP001139054"/>
    </source>
</evidence>
<dbReference type="Proteomes" id="UP001139054">
    <property type="component" value="Unassembled WGS sequence"/>
</dbReference>
<evidence type="ECO:0000313" key="2">
    <source>
        <dbReference type="EMBL" id="MCG2672293.1"/>
    </source>
</evidence>
<proteinExistence type="predicted"/>
<accession>A0A9X1UEH4</accession>
<protein>
    <submittedName>
        <fullName evidence="1">Uncharacterized protein</fullName>
    </submittedName>
</protein>
<evidence type="ECO:0000313" key="3">
    <source>
        <dbReference type="Proteomes" id="UP001139012"/>
    </source>
</evidence>
<organism evidence="1 4">
    <name type="scientific">Bradyrhizobium zhengyangense</name>
    <dbReference type="NCBI Taxonomy" id="2911009"/>
    <lineage>
        <taxon>Bacteria</taxon>
        <taxon>Pseudomonadati</taxon>
        <taxon>Pseudomonadota</taxon>
        <taxon>Alphaproteobacteria</taxon>
        <taxon>Hyphomicrobiales</taxon>
        <taxon>Nitrobacteraceae</taxon>
        <taxon>Bradyrhizobium</taxon>
    </lineage>
</organism>
<dbReference type="EMBL" id="JAKLTY010000041">
    <property type="protein sequence ID" value="MCG2632444.1"/>
    <property type="molecule type" value="Genomic_DNA"/>
</dbReference>
<dbReference type="EMBL" id="JAKLUA010000019">
    <property type="protein sequence ID" value="MCG2672293.1"/>
    <property type="molecule type" value="Genomic_DNA"/>
</dbReference>
<evidence type="ECO:0000313" key="1">
    <source>
        <dbReference type="EMBL" id="MCG2632444.1"/>
    </source>
</evidence>
<gene>
    <name evidence="2" type="ORF">L6637_35645</name>
    <name evidence="1" type="ORF">L6654_38170</name>
</gene>
<dbReference type="AlphaFoldDB" id="A0A9X1UEH4"/>
<name>A0A9X1UEH4_9BRAD</name>
<dbReference type="RefSeq" id="WP_237861421.1">
    <property type="nucleotide sequence ID" value="NZ_JAKLTY010000041.1"/>
</dbReference>